<evidence type="ECO:0000256" key="1">
    <source>
        <dbReference type="ARBA" id="ARBA00004123"/>
    </source>
</evidence>
<keyword evidence="9" id="KW-1185">Reference proteome</keyword>
<evidence type="ECO:0000256" key="2">
    <source>
        <dbReference type="ARBA" id="ARBA00023015"/>
    </source>
</evidence>
<evidence type="ECO:0000313" key="8">
    <source>
        <dbReference type="EMBL" id="KAJ1730779.1"/>
    </source>
</evidence>
<sequence>MTLSYHGPANPNMRFDCILEAPTAAAQKADESSLTYLNKGQLYGITMMDKTHSDAIYNTTLRIAFHEDSHRKSAGTYWTFWLNQQEHPRAARAIDLDKAGSIGVISAENKRFDRVTFQWQGYRGAKVMVRFNCLSTDFSRIKGVKGISLRIHLDTHYAVPQAAGPSAGPSAVPASPRTTSQPPTAVSILTPISPSSTNSHNMHDQQHTDSSVATFSMVPAAAQVPGAAYSNIKLVCGEVVERCYARIKLFRDKGAERKNKDDQRHMDKLWGKQKTKLAMNGSTPTFQQQQFAEFTMSFAPVQPLTSFLEYTLADDECDLDETTISEDMWLADGSPFPAAFAAQALESPGSLSTTPVTGISSMNIGLPCASLGAMGSPLAAGSTAAAIGMRKRPSEDVESQGSSKRRPSSPSLSLSGTASASGPVGTKVVGVDPMYVPTARKHTPVLVVYVRFRGESVYRAIYLDELTTDDLVTKLAQRLEIQTEATEVEVVRKTKKGLTVKIDDHVISQLDDEQDMEIACSFASDTGALTIYLHY</sequence>
<protein>
    <recommendedName>
        <fullName evidence="7">Grh/CP2 DB domain-containing protein</fullName>
    </recommendedName>
</protein>
<feature type="region of interest" description="Disordered" evidence="6">
    <location>
        <begin position="161"/>
        <end position="183"/>
    </location>
</feature>
<dbReference type="GO" id="GO:0001228">
    <property type="term" value="F:DNA-binding transcription activator activity, RNA polymerase II-specific"/>
    <property type="evidence" value="ECO:0007669"/>
    <property type="project" value="TreeGrafter"/>
</dbReference>
<name>A0A9W8CYS8_9FUNG</name>
<evidence type="ECO:0000256" key="6">
    <source>
        <dbReference type="SAM" id="MobiDB-lite"/>
    </source>
</evidence>
<dbReference type="InterPro" id="IPR040167">
    <property type="entry name" value="TF_CP2-like"/>
</dbReference>
<evidence type="ECO:0000256" key="4">
    <source>
        <dbReference type="ARBA" id="ARBA00023163"/>
    </source>
</evidence>
<dbReference type="Proteomes" id="UP001143981">
    <property type="component" value="Unassembled WGS sequence"/>
</dbReference>
<dbReference type="GO" id="GO:0000978">
    <property type="term" value="F:RNA polymerase II cis-regulatory region sequence-specific DNA binding"/>
    <property type="evidence" value="ECO:0007669"/>
    <property type="project" value="TreeGrafter"/>
</dbReference>
<feature type="domain" description="Grh/CP2 DB" evidence="7">
    <location>
        <begin position="11"/>
        <end position="308"/>
    </location>
</feature>
<dbReference type="InterPro" id="IPR057520">
    <property type="entry name" value="GRHL1/CP2_C"/>
</dbReference>
<dbReference type="GO" id="GO:0005634">
    <property type="term" value="C:nucleus"/>
    <property type="evidence" value="ECO:0007669"/>
    <property type="project" value="UniProtKB-SubCell"/>
</dbReference>
<accession>A0A9W8CYS8</accession>
<organism evidence="8 9">
    <name type="scientific">Coemansia biformis</name>
    <dbReference type="NCBI Taxonomy" id="1286918"/>
    <lineage>
        <taxon>Eukaryota</taxon>
        <taxon>Fungi</taxon>
        <taxon>Fungi incertae sedis</taxon>
        <taxon>Zoopagomycota</taxon>
        <taxon>Kickxellomycotina</taxon>
        <taxon>Kickxellomycetes</taxon>
        <taxon>Kickxellales</taxon>
        <taxon>Kickxellaceae</taxon>
        <taxon>Coemansia</taxon>
    </lineage>
</organism>
<keyword evidence="2" id="KW-0805">Transcription regulation</keyword>
<comment type="caution">
    <text evidence="8">The sequence shown here is derived from an EMBL/GenBank/DDBJ whole genome shotgun (WGS) entry which is preliminary data.</text>
</comment>
<evidence type="ECO:0000259" key="7">
    <source>
        <dbReference type="PROSITE" id="PS51968"/>
    </source>
</evidence>
<dbReference type="EMBL" id="JANBOI010000407">
    <property type="protein sequence ID" value="KAJ1730779.1"/>
    <property type="molecule type" value="Genomic_DNA"/>
</dbReference>
<feature type="region of interest" description="Disordered" evidence="6">
    <location>
        <begin position="384"/>
        <end position="423"/>
    </location>
</feature>
<dbReference type="PANTHER" id="PTHR11037">
    <property type="entry name" value="TRANSCRIPTION FACTOR CP2"/>
    <property type="match status" value="1"/>
</dbReference>
<keyword evidence="4" id="KW-0804">Transcription</keyword>
<dbReference type="PROSITE" id="PS51968">
    <property type="entry name" value="GRH_CP2_DB"/>
    <property type="match status" value="1"/>
</dbReference>
<feature type="compositionally biased region" description="Low complexity" evidence="6">
    <location>
        <begin position="408"/>
        <end position="421"/>
    </location>
</feature>
<reference evidence="8" key="1">
    <citation type="submission" date="2022-07" db="EMBL/GenBank/DDBJ databases">
        <title>Phylogenomic reconstructions and comparative analyses of Kickxellomycotina fungi.</title>
        <authorList>
            <person name="Reynolds N.K."/>
            <person name="Stajich J.E."/>
            <person name="Barry K."/>
            <person name="Grigoriev I.V."/>
            <person name="Crous P."/>
            <person name="Smith M.E."/>
        </authorList>
    </citation>
    <scope>NUCLEOTIDE SEQUENCE</scope>
    <source>
        <strain evidence="8">BCRC 34381</strain>
    </source>
</reference>
<proteinExistence type="predicted"/>
<dbReference type="InterPro" id="IPR007604">
    <property type="entry name" value="CP2"/>
</dbReference>
<dbReference type="Pfam" id="PF04516">
    <property type="entry name" value="CP2"/>
    <property type="match status" value="2"/>
</dbReference>
<evidence type="ECO:0000313" key="9">
    <source>
        <dbReference type="Proteomes" id="UP001143981"/>
    </source>
</evidence>
<feature type="compositionally biased region" description="Low complexity" evidence="6">
    <location>
        <begin position="161"/>
        <end position="176"/>
    </location>
</feature>
<evidence type="ECO:0000256" key="3">
    <source>
        <dbReference type="ARBA" id="ARBA00023125"/>
    </source>
</evidence>
<keyword evidence="5" id="KW-0539">Nucleus</keyword>
<evidence type="ECO:0000256" key="5">
    <source>
        <dbReference type="ARBA" id="ARBA00023242"/>
    </source>
</evidence>
<gene>
    <name evidence="8" type="ORF">LPJ61_002846</name>
</gene>
<comment type="subcellular location">
    <subcellularLocation>
        <location evidence="1">Nucleus</location>
    </subcellularLocation>
</comment>
<dbReference type="OrthoDB" id="7680836at2759"/>
<dbReference type="PANTHER" id="PTHR11037:SF20">
    <property type="entry name" value="PROTEIN GRAINYHEAD"/>
    <property type="match status" value="1"/>
</dbReference>
<keyword evidence="3" id="KW-0238">DNA-binding</keyword>
<dbReference type="Pfam" id="PF25416">
    <property type="entry name" value="GRHL1_C"/>
    <property type="match status" value="1"/>
</dbReference>
<dbReference type="AlphaFoldDB" id="A0A9W8CYS8"/>